<feature type="transmembrane region" description="Helical" evidence="8">
    <location>
        <begin position="341"/>
        <end position="363"/>
    </location>
</feature>
<feature type="chain" id="PRO_5045904476" evidence="9">
    <location>
        <begin position="16"/>
        <end position="637"/>
    </location>
</feature>
<keyword evidence="4 8" id="KW-1133">Transmembrane helix</keyword>
<name>A0ABP1RIK5_9HEXA</name>
<comment type="caution">
    <text evidence="10">The sequence shown here is derived from an EMBL/GenBank/DDBJ whole genome shotgun (WGS) entry which is preliminary data.</text>
</comment>
<sequence length="637" mass="73753">MELLMLSLLANCTVNYFLLGNTQFQHQKVVFLHSSSHISTDIQSVYNLSGYEFLNEFVFRPLNPLKYSHFCLVYLTEYDNKLKQGNILSLIANHSNSTGYKWPTNIPEFVVLFTHIKSKKWINLPADWSFKLVLADIERNEVFIPCLTCEFEAKRVKLISIQTTSKSALIKEWEKWNYNLQTVGLLNSSGLKNCDKFREVKKNIPYVPTLYLKCSVKIILEKQNCSGTKCIETYGSYLNAEASIWAIRRGKHWITTGTSSYGYKFVILIHKSRLNQKSDSYFLLKSFSIKAWLLVLSLLCLTCVTLKFHGMKHAGFWSATVILEQGDAYIGKLSWKTAHLIGGWLFACFFFRIAFTSNIYSVLTTEAKPTGLPETFRDMVEMKHANGVWELYGEQSLIQMLYDVRRARLISNFTQGEDIEIQLQERMIMAPPKLKIGELVKNFSKLEDVYCSRFVVHHNSTCSCAEEEYSAPFPKLLDKFAFIYRTRPGSSELLSNFFLRPLVAMLGKRKLFSNNEPEVLVDFRVWYFRKRTFFVERFQRLLERLVESGIDKKMKIYYRLVYTFQVMSIVKSEGKLNKTINFGSAIFSKRKTLQGIEKEKEKPHPVELNNFNGVLLLNGVLCIICTMVFLFETVIGS</sequence>
<evidence type="ECO:0000256" key="3">
    <source>
        <dbReference type="ARBA" id="ARBA00022692"/>
    </source>
</evidence>
<evidence type="ECO:0000256" key="2">
    <source>
        <dbReference type="ARBA" id="ARBA00022475"/>
    </source>
</evidence>
<keyword evidence="7" id="KW-0325">Glycoprotein</keyword>
<keyword evidence="6" id="KW-0675">Receptor</keyword>
<protein>
    <submittedName>
        <fullName evidence="10">Uncharacterized protein</fullName>
    </submittedName>
</protein>
<keyword evidence="2" id="KW-1003">Cell membrane</keyword>
<dbReference type="EMBL" id="CAXLJM020000075">
    <property type="protein sequence ID" value="CAL8128872.1"/>
    <property type="molecule type" value="Genomic_DNA"/>
</dbReference>
<organism evidence="10 11">
    <name type="scientific">Orchesella dallaii</name>
    <dbReference type="NCBI Taxonomy" id="48710"/>
    <lineage>
        <taxon>Eukaryota</taxon>
        <taxon>Metazoa</taxon>
        <taxon>Ecdysozoa</taxon>
        <taxon>Arthropoda</taxon>
        <taxon>Hexapoda</taxon>
        <taxon>Collembola</taxon>
        <taxon>Entomobryomorpha</taxon>
        <taxon>Entomobryoidea</taxon>
        <taxon>Orchesellidae</taxon>
        <taxon>Orchesellinae</taxon>
        <taxon>Orchesella</taxon>
    </lineage>
</organism>
<dbReference type="InterPro" id="IPR052192">
    <property type="entry name" value="Insect_Ionotropic_Sensory_Rcpt"/>
</dbReference>
<evidence type="ECO:0000313" key="10">
    <source>
        <dbReference type="EMBL" id="CAL8128872.1"/>
    </source>
</evidence>
<comment type="subcellular location">
    <subcellularLocation>
        <location evidence="1">Cell membrane</location>
        <topology evidence="1">Multi-pass membrane protein</topology>
    </subcellularLocation>
</comment>
<keyword evidence="9" id="KW-0732">Signal</keyword>
<proteinExistence type="predicted"/>
<evidence type="ECO:0000256" key="5">
    <source>
        <dbReference type="ARBA" id="ARBA00023136"/>
    </source>
</evidence>
<keyword evidence="5 8" id="KW-0472">Membrane</keyword>
<keyword evidence="3 8" id="KW-0812">Transmembrane</keyword>
<gene>
    <name evidence="10" type="ORF">ODALV1_LOCUS22634</name>
</gene>
<evidence type="ECO:0000256" key="7">
    <source>
        <dbReference type="ARBA" id="ARBA00023180"/>
    </source>
</evidence>
<feature type="signal peptide" evidence="9">
    <location>
        <begin position="1"/>
        <end position="15"/>
    </location>
</feature>
<feature type="transmembrane region" description="Helical" evidence="8">
    <location>
        <begin position="610"/>
        <end position="631"/>
    </location>
</feature>
<reference evidence="10 11" key="1">
    <citation type="submission" date="2024-08" db="EMBL/GenBank/DDBJ databases">
        <authorList>
            <person name="Cucini C."/>
            <person name="Frati F."/>
        </authorList>
    </citation>
    <scope>NUCLEOTIDE SEQUENCE [LARGE SCALE GENOMIC DNA]</scope>
</reference>
<evidence type="ECO:0000256" key="6">
    <source>
        <dbReference type="ARBA" id="ARBA00023170"/>
    </source>
</evidence>
<accession>A0ABP1RIK5</accession>
<dbReference type="PANTHER" id="PTHR42643">
    <property type="entry name" value="IONOTROPIC RECEPTOR 20A-RELATED"/>
    <property type="match status" value="1"/>
</dbReference>
<evidence type="ECO:0000313" key="11">
    <source>
        <dbReference type="Proteomes" id="UP001642540"/>
    </source>
</evidence>
<dbReference type="PANTHER" id="PTHR42643:SF24">
    <property type="entry name" value="IONOTROPIC RECEPTOR 60A"/>
    <property type="match status" value="1"/>
</dbReference>
<evidence type="ECO:0000256" key="4">
    <source>
        <dbReference type="ARBA" id="ARBA00022989"/>
    </source>
</evidence>
<evidence type="ECO:0000256" key="1">
    <source>
        <dbReference type="ARBA" id="ARBA00004651"/>
    </source>
</evidence>
<dbReference type="Proteomes" id="UP001642540">
    <property type="component" value="Unassembled WGS sequence"/>
</dbReference>
<evidence type="ECO:0000256" key="8">
    <source>
        <dbReference type="SAM" id="Phobius"/>
    </source>
</evidence>
<keyword evidence="11" id="KW-1185">Reference proteome</keyword>
<evidence type="ECO:0000256" key="9">
    <source>
        <dbReference type="SAM" id="SignalP"/>
    </source>
</evidence>